<name>A0A538TSD9_UNCEI</name>
<evidence type="ECO:0000313" key="1">
    <source>
        <dbReference type="EMBL" id="TMQ66505.1"/>
    </source>
</evidence>
<dbReference type="Proteomes" id="UP000316609">
    <property type="component" value="Unassembled WGS sequence"/>
</dbReference>
<gene>
    <name evidence="1" type="ORF">E6K78_06255</name>
</gene>
<organism evidence="1 2">
    <name type="scientific">Eiseniibacteriota bacterium</name>
    <dbReference type="NCBI Taxonomy" id="2212470"/>
    <lineage>
        <taxon>Bacteria</taxon>
        <taxon>Candidatus Eiseniibacteriota</taxon>
    </lineage>
</organism>
<accession>A0A538TSD9</accession>
<dbReference type="InterPro" id="IPR016024">
    <property type="entry name" value="ARM-type_fold"/>
</dbReference>
<dbReference type="AlphaFoldDB" id="A0A538TSD9"/>
<dbReference type="InterPro" id="IPR011989">
    <property type="entry name" value="ARM-like"/>
</dbReference>
<evidence type="ECO:0000313" key="2">
    <source>
        <dbReference type="Proteomes" id="UP000316609"/>
    </source>
</evidence>
<dbReference type="Gene3D" id="1.25.10.10">
    <property type="entry name" value="Leucine-rich Repeat Variant"/>
    <property type="match status" value="2"/>
</dbReference>
<comment type="caution">
    <text evidence="1">The sequence shown here is derived from an EMBL/GenBank/DDBJ whole genome shotgun (WGS) entry which is preliminary data.</text>
</comment>
<dbReference type="InterPro" id="IPR004155">
    <property type="entry name" value="PBS_lyase_HEAT"/>
</dbReference>
<protein>
    <submittedName>
        <fullName evidence="1">HEAT repeat domain-containing protein</fullName>
    </submittedName>
</protein>
<proteinExistence type="predicted"/>
<dbReference type="SMART" id="SM00567">
    <property type="entry name" value="EZ_HEAT"/>
    <property type="match status" value="4"/>
</dbReference>
<reference evidence="1 2" key="1">
    <citation type="journal article" date="2019" name="Nat. Microbiol.">
        <title>Mediterranean grassland soil C-N compound turnover is dependent on rainfall and depth, and is mediated by genomically divergent microorganisms.</title>
        <authorList>
            <person name="Diamond S."/>
            <person name="Andeer P.F."/>
            <person name="Li Z."/>
            <person name="Crits-Christoph A."/>
            <person name="Burstein D."/>
            <person name="Anantharaman K."/>
            <person name="Lane K.R."/>
            <person name="Thomas B.C."/>
            <person name="Pan C."/>
            <person name="Northen T.R."/>
            <person name="Banfield J.F."/>
        </authorList>
    </citation>
    <scope>NUCLEOTIDE SEQUENCE [LARGE SCALE GENOMIC DNA]</scope>
    <source>
        <strain evidence="1">WS_8</strain>
    </source>
</reference>
<sequence>MARLVRCSHSSGVGKMTTATSGRRTHYPVFRDLSPAAQSAVLWFRQLGRALKTCRLYRGDNPIVVKIRGQLYEQLDQALETHGAWRLRIRPTEIFLVDEPVVHPASRAGEEAPSSKEEQLPFLFYRDGIRGLTLLPGTPQHDFDALFDALVIAGGGLLTHDDLVTMLWQANTTRLQIEAVPALQTIYLSSRRTGRSKNTGYLGQTYSWSPNGAEIRADIGQIAGMAQGLHRDTFDDWPLPESSVDVASAYASLARGMQFTRTLLLAEWSAEKGIDWTTEVAPLFDRLLALDASPVTRGILSQSVANWLVASIQRSSFGEAQEALRLLLSDESLRSAMAGLDSDQITERLDESEADDQFRFFGLTVAIGRPALEVACAVMAKATKSRTRAGACTMLCYLCSETPELLEPYLSDSRWFVVRNAVFVLGQIGGSKVGRLLQAAPLHPDARVRRQVVSSLGGVPPAERLPILLAQLDTRDPRLLAAILNMLMRHKEGEVMRAILRQIEAPDFESRSEDNQRTLFGALAEVADDEAVPTLETLLHKGGWFARRTLQRSAAARTLQRLGTARAHAALEAGLHSRSEVVRAACLDAMTLKAAS</sequence>
<dbReference type="SUPFAM" id="SSF48371">
    <property type="entry name" value="ARM repeat"/>
    <property type="match status" value="2"/>
</dbReference>
<dbReference type="EMBL" id="VBOY01000055">
    <property type="protein sequence ID" value="TMQ66505.1"/>
    <property type="molecule type" value="Genomic_DNA"/>
</dbReference>